<name>A0A832A8Q1_9BACT</name>
<reference evidence="2" key="1">
    <citation type="journal article" date="2020" name="mSystems">
        <title>Genome- and Community-Level Interaction Insights into Carbon Utilization and Element Cycling Functions of Hydrothermarchaeota in Hydrothermal Sediment.</title>
        <authorList>
            <person name="Zhou Z."/>
            <person name="Liu Y."/>
            <person name="Xu W."/>
            <person name="Pan J."/>
            <person name="Luo Z.H."/>
            <person name="Li M."/>
        </authorList>
    </citation>
    <scope>NUCLEOTIDE SEQUENCE [LARGE SCALE GENOMIC DNA]</scope>
    <source>
        <strain evidence="2">SpSt-456</strain>
    </source>
</reference>
<accession>A0A832A8Q1</accession>
<organism evidence="2">
    <name type="scientific">Desulfacinum infernum</name>
    <dbReference type="NCBI Taxonomy" id="35837"/>
    <lineage>
        <taxon>Bacteria</taxon>
        <taxon>Pseudomonadati</taxon>
        <taxon>Thermodesulfobacteriota</taxon>
        <taxon>Syntrophobacteria</taxon>
        <taxon>Syntrophobacterales</taxon>
        <taxon>Syntrophobacteraceae</taxon>
        <taxon>Desulfacinum</taxon>
    </lineage>
</organism>
<evidence type="ECO:0000313" key="2">
    <source>
        <dbReference type="EMBL" id="HFK98615.1"/>
    </source>
</evidence>
<dbReference type="InterPro" id="IPR022560">
    <property type="entry name" value="DUF3473"/>
</dbReference>
<feature type="domain" description="NodB homology" evidence="1">
    <location>
        <begin position="16"/>
        <end position="165"/>
    </location>
</feature>
<dbReference type="CDD" id="cd10941">
    <property type="entry name" value="CE4_PuuE_HpPgdA_like_2"/>
    <property type="match status" value="1"/>
</dbReference>
<dbReference type="PROSITE" id="PS51677">
    <property type="entry name" value="NODB"/>
    <property type="match status" value="1"/>
</dbReference>
<protein>
    <submittedName>
        <fullName evidence="2">DUF3473 domain-containing protein</fullName>
    </submittedName>
</protein>
<dbReference type="GO" id="GO:0016810">
    <property type="term" value="F:hydrolase activity, acting on carbon-nitrogen (but not peptide) bonds"/>
    <property type="evidence" value="ECO:0007669"/>
    <property type="project" value="InterPro"/>
</dbReference>
<dbReference type="SUPFAM" id="SSF88713">
    <property type="entry name" value="Glycoside hydrolase/deacetylase"/>
    <property type="match status" value="1"/>
</dbReference>
<dbReference type="Gene3D" id="3.20.20.370">
    <property type="entry name" value="Glycoside hydrolase/deacetylase"/>
    <property type="match status" value="1"/>
</dbReference>
<dbReference type="InterPro" id="IPR011330">
    <property type="entry name" value="Glyco_hydro/deAcase_b/a-brl"/>
</dbReference>
<dbReference type="PANTHER" id="PTHR47561:SF1">
    <property type="entry name" value="POLYSACCHARIDE DEACETYLASE FAMILY PROTEIN (AFU_ORTHOLOGUE AFUA_6G05030)"/>
    <property type="match status" value="1"/>
</dbReference>
<dbReference type="InterPro" id="IPR045235">
    <property type="entry name" value="PuuE_HpPgdA-like"/>
</dbReference>
<dbReference type="GO" id="GO:0005975">
    <property type="term" value="P:carbohydrate metabolic process"/>
    <property type="evidence" value="ECO:0007669"/>
    <property type="project" value="InterPro"/>
</dbReference>
<gene>
    <name evidence="2" type="ORF">ENS06_14980</name>
</gene>
<dbReference type="PANTHER" id="PTHR47561">
    <property type="entry name" value="POLYSACCHARIDE DEACETYLASE FAMILY PROTEIN (AFU_ORTHOLOGUE AFUA_6G05030)"/>
    <property type="match status" value="1"/>
</dbReference>
<dbReference type="AlphaFoldDB" id="A0A832A8Q1"/>
<evidence type="ECO:0000259" key="1">
    <source>
        <dbReference type="PROSITE" id="PS51677"/>
    </source>
</evidence>
<dbReference type="Pfam" id="PF11959">
    <property type="entry name" value="DUF3473"/>
    <property type="match status" value="1"/>
</dbReference>
<sequence>MTILLTFDIEDWFQVENLRLRYPPESWGSQSWRVEASTRVVLDALDEAGGAQRTPVRATFFVLGSVAEKFPALVREIRDRGHEVASHGYWHRLCCQERPSALRDDLLASKALLEDILGSAVHGYRAPSFSISDSVLHMIHEAGYEYDSSLNSFALNPRYGTVSFNGHRRGVAWEIFPGFYEIPVSNLRCFGQTLPWAGGGYFRLLPFSVFSLGVGKILHCDGAYVFYMHPWECDPDQPRVSGIGPMRRFRHYCNLSQTVGRLQRLIKTYGQCRFLSCSDYLAMSDHEIFKGLGQKKPEKAPCGLKTFG</sequence>
<comment type="caution">
    <text evidence="2">The sequence shown here is derived from an EMBL/GenBank/DDBJ whole genome shotgun (WGS) entry which is preliminary data.</text>
</comment>
<dbReference type="Pfam" id="PF01522">
    <property type="entry name" value="Polysacc_deac_1"/>
    <property type="match status" value="1"/>
</dbReference>
<dbReference type="EMBL" id="DSTK01000041">
    <property type="protein sequence ID" value="HFK98615.1"/>
    <property type="molecule type" value="Genomic_DNA"/>
</dbReference>
<proteinExistence type="predicted"/>
<dbReference type="InterPro" id="IPR002509">
    <property type="entry name" value="NODB_dom"/>
</dbReference>